<gene>
    <name evidence="1" type="ORF">LVJ94_17535</name>
</gene>
<sequence length="50" mass="5357">MVQLLAFKEHVAKHGPVRISEPENIPGFKESLAKLEGTGAEKSAKVPTEG</sequence>
<name>A0ABZ2LDL3_9BACT</name>
<dbReference type="Proteomes" id="UP001374803">
    <property type="component" value="Chromosome"/>
</dbReference>
<protein>
    <submittedName>
        <fullName evidence="1">Uncharacterized protein</fullName>
    </submittedName>
</protein>
<dbReference type="EMBL" id="CP089983">
    <property type="protein sequence ID" value="WXB09022.1"/>
    <property type="molecule type" value="Genomic_DNA"/>
</dbReference>
<organism evidence="1 2">
    <name type="scientific">Pendulispora rubella</name>
    <dbReference type="NCBI Taxonomy" id="2741070"/>
    <lineage>
        <taxon>Bacteria</taxon>
        <taxon>Pseudomonadati</taxon>
        <taxon>Myxococcota</taxon>
        <taxon>Myxococcia</taxon>
        <taxon>Myxococcales</taxon>
        <taxon>Sorangiineae</taxon>
        <taxon>Pendulisporaceae</taxon>
        <taxon>Pendulispora</taxon>
    </lineage>
</organism>
<accession>A0ABZ2LDL3</accession>
<keyword evidence="2" id="KW-1185">Reference proteome</keyword>
<proteinExistence type="predicted"/>
<evidence type="ECO:0000313" key="1">
    <source>
        <dbReference type="EMBL" id="WXB09022.1"/>
    </source>
</evidence>
<reference evidence="1" key="1">
    <citation type="submission" date="2021-12" db="EMBL/GenBank/DDBJ databases">
        <title>Discovery of the Pendulisporaceae a myxobacterial family with distinct sporulation behavior and unique specialized metabolism.</title>
        <authorList>
            <person name="Garcia R."/>
            <person name="Popoff A."/>
            <person name="Bader C.D."/>
            <person name="Loehr J."/>
            <person name="Walesch S."/>
            <person name="Walt C."/>
            <person name="Boldt J."/>
            <person name="Bunk B."/>
            <person name="Haeckl F.J.F.P.J."/>
            <person name="Gunesch A.P."/>
            <person name="Birkelbach J."/>
            <person name="Nuebel U."/>
            <person name="Pietschmann T."/>
            <person name="Bach T."/>
            <person name="Mueller R."/>
        </authorList>
    </citation>
    <scope>NUCLEOTIDE SEQUENCE</scope>
    <source>
        <strain evidence="1">MSr11367</strain>
    </source>
</reference>
<evidence type="ECO:0000313" key="2">
    <source>
        <dbReference type="Proteomes" id="UP001374803"/>
    </source>
</evidence>
<dbReference type="RefSeq" id="WP_394838695.1">
    <property type="nucleotide sequence ID" value="NZ_CP089929.1"/>
</dbReference>